<feature type="domain" description="N-acetyltransferase" evidence="1">
    <location>
        <begin position="2"/>
        <end position="145"/>
    </location>
</feature>
<evidence type="ECO:0000313" key="3">
    <source>
        <dbReference type="Proteomes" id="UP000238916"/>
    </source>
</evidence>
<dbReference type="EMBL" id="OMOF01000912">
    <property type="protein sequence ID" value="SPF56508.1"/>
    <property type="molecule type" value="Genomic_DNA"/>
</dbReference>
<dbReference type="InterPro" id="IPR016181">
    <property type="entry name" value="Acyl_CoA_acyltransferase"/>
</dbReference>
<organism evidence="2 3">
    <name type="scientific">Candidatus Desulfosporosinus infrequens</name>
    <dbReference type="NCBI Taxonomy" id="2043169"/>
    <lineage>
        <taxon>Bacteria</taxon>
        <taxon>Bacillati</taxon>
        <taxon>Bacillota</taxon>
        <taxon>Clostridia</taxon>
        <taxon>Eubacteriales</taxon>
        <taxon>Desulfitobacteriaceae</taxon>
        <taxon>Desulfosporosinus</taxon>
    </lineage>
</organism>
<dbReference type="SUPFAM" id="SSF55729">
    <property type="entry name" value="Acyl-CoA N-acyltransferases (Nat)"/>
    <property type="match status" value="1"/>
</dbReference>
<dbReference type="Proteomes" id="UP000238916">
    <property type="component" value="Unassembled WGS sequence"/>
</dbReference>
<dbReference type="PROSITE" id="PS51186">
    <property type="entry name" value="GNAT"/>
    <property type="match status" value="1"/>
</dbReference>
<dbReference type="OrthoDB" id="1986015at2"/>
<proteinExistence type="predicted"/>
<evidence type="ECO:0000259" key="1">
    <source>
        <dbReference type="PROSITE" id="PS51186"/>
    </source>
</evidence>
<evidence type="ECO:0000313" key="2">
    <source>
        <dbReference type="EMBL" id="SPF56508.1"/>
    </source>
</evidence>
<dbReference type="InterPro" id="IPR051554">
    <property type="entry name" value="Acetyltransferase_Eis"/>
</dbReference>
<accession>A0A2U3LXD9</accession>
<dbReference type="CDD" id="cd04301">
    <property type="entry name" value="NAT_SF"/>
    <property type="match status" value="1"/>
</dbReference>
<dbReference type="Pfam" id="PF13527">
    <property type="entry name" value="Acetyltransf_9"/>
    <property type="match status" value="1"/>
</dbReference>
<name>A0A2U3LXD9_9FIRM</name>
<reference evidence="3" key="1">
    <citation type="submission" date="2018-02" db="EMBL/GenBank/DDBJ databases">
        <authorList>
            <person name="Hausmann B."/>
        </authorList>
    </citation>
    <scope>NUCLEOTIDE SEQUENCE [LARGE SCALE GENOMIC DNA]</scope>
    <source>
        <strain evidence="3">Peat soil MAG SbF1</strain>
    </source>
</reference>
<dbReference type="Gene3D" id="3.40.630.30">
    <property type="match status" value="1"/>
</dbReference>
<dbReference type="InterPro" id="IPR000182">
    <property type="entry name" value="GNAT_dom"/>
</dbReference>
<protein>
    <recommendedName>
        <fullName evidence="1">N-acetyltransferase domain-containing protein</fullName>
    </recommendedName>
</protein>
<sequence length="295" mass="33974">MLEIRLAQQGETALQKELWKRCFGDSDRYIDFYYANRYKEDETVVLLHDGEISAMLTMLPVRTVLPDNRSFKTAMLYAIATNPDYQNLGFATKLMDFSNQYLRIQKTELSVLTPANGHLFDYYRKLGYQDGFDIREAQLLRASIESLAGDQACQCTVSAITPHEYNRRRNKQLDGRLCIAYSDEDIAYQKKLSQLSGVDIYAVDIDEIQGCFVVERITSDKVLIKEILLPEELMNVALKQISQQLSAQEYVLRTPYYLGKHLGGRLRPFGMIRVDRKIDWVITSEELGYLGLAFD</sequence>
<dbReference type="PANTHER" id="PTHR37817">
    <property type="entry name" value="N-ACETYLTRANSFERASE EIS"/>
    <property type="match status" value="1"/>
</dbReference>
<dbReference type="PANTHER" id="PTHR37817:SF1">
    <property type="entry name" value="N-ACETYLTRANSFERASE EIS"/>
    <property type="match status" value="1"/>
</dbReference>
<gene>
    <name evidence="2" type="ORF">SBF1_920012</name>
</gene>
<dbReference type="AlphaFoldDB" id="A0A2U3LXD9"/>
<dbReference type="GO" id="GO:0034069">
    <property type="term" value="F:aminoglycoside N-acetyltransferase activity"/>
    <property type="evidence" value="ECO:0007669"/>
    <property type="project" value="TreeGrafter"/>
</dbReference>
<dbReference type="GO" id="GO:0030649">
    <property type="term" value="P:aminoglycoside antibiotic catabolic process"/>
    <property type="evidence" value="ECO:0007669"/>
    <property type="project" value="TreeGrafter"/>
</dbReference>